<dbReference type="OrthoDB" id="6039950at2759"/>
<dbReference type="STRING" id="303698.A0A1V6SL04"/>
<dbReference type="Pfam" id="PF01120">
    <property type="entry name" value="Alpha_L_fucos"/>
    <property type="match status" value="1"/>
</dbReference>
<name>A0A1V6SL04_9EURO</name>
<proteinExistence type="predicted"/>
<keyword evidence="3" id="KW-1185">Reference proteome</keyword>
<dbReference type="GO" id="GO:0004560">
    <property type="term" value="F:alpha-L-fucosidase activity"/>
    <property type="evidence" value="ECO:0007669"/>
    <property type="project" value="UniProtKB-EC"/>
</dbReference>
<sequence>MGSPYAGEFVRYSDGEIQDRRRITPSGKQENGLILGTSLTYLRYWWWLGQGPSDPTDVYGYQKETYGAEFVYDDFIQSFTADAWDPKEWVDLFADAGAPYAFHIHALSNPNGTLTLHSPPGLFRGSTNGPVILFLTENIVKSDQFA</sequence>
<gene>
    <name evidence="2" type="ORF">PENSTE_c033G04855</name>
</gene>
<dbReference type="SUPFAM" id="SSF51445">
    <property type="entry name" value="(Trans)glycosidases"/>
    <property type="match status" value="1"/>
</dbReference>
<organism evidence="2 3">
    <name type="scientific">Penicillium steckii</name>
    <dbReference type="NCBI Taxonomy" id="303698"/>
    <lineage>
        <taxon>Eukaryota</taxon>
        <taxon>Fungi</taxon>
        <taxon>Dikarya</taxon>
        <taxon>Ascomycota</taxon>
        <taxon>Pezizomycotina</taxon>
        <taxon>Eurotiomycetes</taxon>
        <taxon>Eurotiomycetidae</taxon>
        <taxon>Eurotiales</taxon>
        <taxon>Aspergillaceae</taxon>
        <taxon>Penicillium</taxon>
    </lineage>
</organism>
<dbReference type="AlphaFoldDB" id="A0A1V6SL04"/>
<dbReference type="GO" id="GO:0005975">
    <property type="term" value="P:carbohydrate metabolic process"/>
    <property type="evidence" value="ECO:0007669"/>
    <property type="project" value="InterPro"/>
</dbReference>
<reference evidence="3" key="1">
    <citation type="journal article" date="2017" name="Nat. Microbiol.">
        <title>Global analysis of biosynthetic gene clusters reveals vast potential of secondary metabolite production in Penicillium species.</title>
        <authorList>
            <person name="Nielsen J.C."/>
            <person name="Grijseels S."/>
            <person name="Prigent S."/>
            <person name="Ji B."/>
            <person name="Dainat J."/>
            <person name="Nielsen K.F."/>
            <person name="Frisvad J.C."/>
            <person name="Workman M."/>
            <person name="Nielsen J."/>
        </authorList>
    </citation>
    <scope>NUCLEOTIDE SEQUENCE [LARGE SCALE GENOMIC DNA]</scope>
    <source>
        <strain evidence="3">IBT 24891</strain>
    </source>
</reference>
<protein>
    <recommendedName>
        <fullName evidence="1">Glycoside hydrolase family 29 N-terminal domain-containing protein</fullName>
    </recommendedName>
</protein>
<feature type="domain" description="Glycoside hydrolase family 29 N-terminal" evidence="1">
    <location>
        <begin position="45"/>
        <end position="102"/>
    </location>
</feature>
<evidence type="ECO:0000313" key="3">
    <source>
        <dbReference type="Proteomes" id="UP000191285"/>
    </source>
</evidence>
<dbReference type="EMBL" id="MLKD01000033">
    <property type="protein sequence ID" value="OQE14731.1"/>
    <property type="molecule type" value="Genomic_DNA"/>
</dbReference>
<dbReference type="Gene3D" id="3.20.20.80">
    <property type="entry name" value="Glycosidases"/>
    <property type="match status" value="1"/>
</dbReference>
<accession>A0A1V6SL04</accession>
<comment type="caution">
    <text evidence="2">The sequence shown here is derived from an EMBL/GenBank/DDBJ whole genome shotgun (WGS) entry which is preliminary data.</text>
</comment>
<dbReference type="InterPro" id="IPR057739">
    <property type="entry name" value="Glyco_hydro_29_N"/>
</dbReference>
<evidence type="ECO:0000313" key="2">
    <source>
        <dbReference type="EMBL" id="OQE14731.1"/>
    </source>
</evidence>
<dbReference type="InterPro" id="IPR017853">
    <property type="entry name" value="GH"/>
</dbReference>
<evidence type="ECO:0000259" key="1">
    <source>
        <dbReference type="Pfam" id="PF01120"/>
    </source>
</evidence>
<dbReference type="Proteomes" id="UP000191285">
    <property type="component" value="Unassembled WGS sequence"/>
</dbReference>